<evidence type="ECO:0000256" key="5">
    <source>
        <dbReference type="ARBA" id="ARBA00023274"/>
    </source>
</evidence>
<evidence type="ECO:0000256" key="6">
    <source>
        <dbReference type="ARBA" id="ARBA00035137"/>
    </source>
</evidence>
<dbReference type="GO" id="GO:0006412">
    <property type="term" value="P:translation"/>
    <property type="evidence" value="ECO:0007669"/>
    <property type="project" value="InterPro"/>
</dbReference>
<evidence type="ECO:0000256" key="2">
    <source>
        <dbReference type="ARBA" id="ARBA00009864"/>
    </source>
</evidence>
<evidence type="ECO:0000259" key="7">
    <source>
        <dbReference type="Pfam" id="PF10484"/>
    </source>
</evidence>
<dbReference type="InterPro" id="IPR059242">
    <property type="entry name" value="mS23_dom"/>
</dbReference>
<dbReference type="GO" id="GO:0005840">
    <property type="term" value="C:ribosome"/>
    <property type="evidence" value="ECO:0007669"/>
    <property type="project" value="InterPro"/>
</dbReference>
<dbReference type="PANTHER" id="PTHR15925">
    <property type="entry name" value="MITOCHONDRIAL RIBOSOMAL PROTEIN S23"/>
    <property type="match status" value="1"/>
</dbReference>
<protein>
    <recommendedName>
        <fullName evidence="6">Small ribosomal subunit protein mS23</fullName>
    </recommendedName>
</protein>
<accession>A0AA39M0F1</accession>
<dbReference type="PANTHER" id="PTHR15925:SF2">
    <property type="entry name" value="SMALL RIBOSOMAL SUBUNIT PROTEIN MS23"/>
    <property type="match status" value="1"/>
</dbReference>
<dbReference type="EMBL" id="JAUCMV010000002">
    <property type="protein sequence ID" value="KAK0417001.1"/>
    <property type="molecule type" value="Genomic_DNA"/>
</dbReference>
<evidence type="ECO:0000256" key="1">
    <source>
        <dbReference type="ARBA" id="ARBA00004173"/>
    </source>
</evidence>
<dbReference type="InterPro" id="IPR023611">
    <property type="entry name" value="mS23_dom_met"/>
</dbReference>
<name>A0AA39M0F1_9BILA</name>
<evidence type="ECO:0000256" key="3">
    <source>
        <dbReference type="ARBA" id="ARBA00022980"/>
    </source>
</evidence>
<keyword evidence="5" id="KW-0687">Ribonucleoprotein</keyword>
<dbReference type="AlphaFoldDB" id="A0AA39M0F1"/>
<dbReference type="CDD" id="cd23701">
    <property type="entry name" value="At1g26750"/>
    <property type="match status" value="1"/>
</dbReference>
<dbReference type="Pfam" id="PF10484">
    <property type="entry name" value="MRP-S23"/>
    <property type="match status" value="1"/>
</dbReference>
<keyword evidence="3" id="KW-0689">Ribosomal protein</keyword>
<dbReference type="InterPro" id="IPR019520">
    <property type="entry name" value="Ribosomal_mS23_met"/>
</dbReference>
<organism evidence="8 9">
    <name type="scientific">Steinernema hermaphroditum</name>
    <dbReference type="NCBI Taxonomy" id="289476"/>
    <lineage>
        <taxon>Eukaryota</taxon>
        <taxon>Metazoa</taxon>
        <taxon>Ecdysozoa</taxon>
        <taxon>Nematoda</taxon>
        <taxon>Chromadorea</taxon>
        <taxon>Rhabditida</taxon>
        <taxon>Tylenchina</taxon>
        <taxon>Panagrolaimomorpha</taxon>
        <taxon>Strongyloidoidea</taxon>
        <taxon>Steinernematidae</taxon>
        <taxon>Steinernema</taxon>
    </lineage>
</organism>
<sequence length="138" mass="16089">MASFFTRAERSGSIFFRVTGLIRSGQLKWENRPLWYDVYAAVPPLREPNWDAKWPKHSESVRELLYEEDIIRARFYKTFRASGAISIENKKSKSISQLFIEQYNAEREENPTLSEDEVFVKTTRTLVGNGIDLVRAPQ</sequence>
<feature type="domain" description="Small ribosomal subunit protein mS23 conserved" evidence="7">
    <location>
        <begin position="6"/>
        <end position="126"/>
    </location>
</feature>
<dbReference type="GO" id="GO:0005739">
    <property type="term" value="C:mitochondrion"/>
    <property type="evidence" value="ECO:0007669"/>
    <property type="project" value="InterPro"/>
</dbReference>
<keyword evidence="9" id="KW-1185">Reference proteome</keyword>
<reference evidence="8" key="1">
    <citation type="submission" date="2023-06" db="EMBL/GenBank/DDBJ databases">
        <title>Genomic analysis of the entomopathogenic nematode Steinernema hermaphroditum.</title>
        <authorList>
            <person name="Schwarz E.M."/>
            <person name="Heppert J.K."/>
            <person name="Baniya A."/>
            <person name="Schwartz H.T."/>
            <person name="Tan C.-H."/>
            <person name="Antoshechkin I."/>
            <person name="Sternberg P.W."/>
            <person name="Goodrich-Blair H."/>
            <person name="Dillman A.R."/>
        </authorList>
    </citation>
    <scope>NUCLEOTIDE SEQUENCE</scope>
    <source>
        <strain evidence="8">PS9179</strain>
        <tissue evidence="8">Whole animal</tissue>
    </source>
</reference>
<comment type="caution">
    <text evidence="8">The sequence shown here is derived from an EMBL/GenBank/DDBJ whole genome shotgun (WGS) entry which is preliminary data.</text>
</comment>
<comment type="similarity">
    <text evidence="2">Belongs to the mitochondrion-specific ribosomal protein mS23 family.</text>
</comment>
<dbReference type="Proteomes" id="UP001175271">
    <property type="component" value="Unassembled WGS sequence"/>
</dbReference>
<dbReference type="GO" id="GO:0003735">
    <property type="term" value="F:structural constituent of ribosome"/>
    <property type="evidence" value="ECO:0007669"/>
    <property type="project" value="InterPro"/>
</dbReference>
<proteinExistence type="inferred from homology"/>
<gene>
    <name evidence="8" type="ORF">QR680_012788</name>
</gene>
<comment type="subcellular location">
    <subcellularLocation>
        <location evidence="1">Mitochondrion</location>
    </subcellularLocation>
</comment>
<keyword evidence="4" id="KW-0496">Mitochondrion</keyword>
<evidence type="ECO:0000256" key="4">
    <source>
        <dbReference type="ARBA" id="ARBA00023128"/>
    </source>
</evidence>
<evidence type="ECO:0000313" key="8">
    <source>
        <dbReference type="EMBL" id="KAK0417001.1"/>
    </source>
</evidence>
<evidence type="ECO:0000313" key="9">
    <source>
        <dbReference type="Proteomes" id="UP001175271"/>
    </source>
</evidence>